<dbReference type="Pfam" id="PF03732">
    <property type="entry name" value="Retrotrans_gag"/>
    <property type="match status" value="1"/>
</dbReference>
<dbReference type="OrthoDB" id="786775at2759"/>
<reference evidence="3" key="1">
    <citation type="journal article" date="2019" name="Nat. Commun.">
        <title>Genome-wide association mapping of date palm fruit traits.</title>
        <authorList>
            <person name="Hazzouri K.M."/>
            <person name="Gros-Balthazard M."/>
            <person name="Flowers J.M."/>
            <person name="Copetti D."/>
            <person name="Lemansour A."/>
            <person name="Lebrun M."/>
            <person name="Masmoudi K."/>
            <person name="Ferrand S."/>
            <person name="Dhar M.I."/>
            <person name="Fresquez Z.A."/>
            <person name="Rosas U."/>
            <person name="Zhang J."/>
            <person name="Talag J."/>
            <person name="Lee S."/>
            <person name="Kudrna D."/>
            <person name="Powell R.F."/>
            <person name="Leitch I.J."/>
            <person name="Krueger R.R."/>
            <person name="Wing R.A."/>
            <person name="Amiri K.M.A."/>
            <person name="Purugganan M.D."/>
        </authorList>
    </citation>
    <scope>NUCLEOTIDE SEQUENCE [LARGE SCALE GENOMIC DNA]</scope>
    <source>
        <strain evidence="3">cv. Khalas</strain>
    </source>
</reference>
<reference evidence="4" key="2">
    <citation type="submission" date="2025-08" db="UniProtKB">
        <authorList>
            <consortium name="RefSeq"/>
        </authorList>
    </citation>
    <scope>IDENTIFICATION</scope>
    <source>
        <tissue evidence="4">Young leaves</tissue>
    </source>
</reference>
<sequence length="319" mass="37289">MDESIPQRFKMPQIEPYDGSSDPLDHLQSYKALMTLQGATNAQLCKAFPATLRKAARLWFSGLKPNSILSFEQLGRQLATHFAASRRQRRTSDSLFAIKQKEGESLKDYISRFTSATWEVRDLDQSIAISALKTGTRSYKFPFSIKKSFPTDFVEMLARARKYAKAEEAMASRREAAEQPAKMQKTRHEECSQPSSRSPWHEKEPPWPKSLAHSRSPLQKFQTYTPLTSTRAEIFMEIEGQGYLRPPWRMRPIESRKHSKKYCHFHRDRGHDTEDCYELRDENEALVRRGRLSCFVRDHAYRREPEQQKLVPREERDDN</sequence>
<name>A0A8B9AT45_PHODC</name>
<evidence type="ECO:0000256" key="1">
    <source>
        <dbReference type="SAM" id="MobiDB-lite"/>
    </source>
</evidence>
<keyword evidence="3" id="KW-1185">Reference proteome</keyword>
<gene>
    <name evidence="4" type="primary">LOC120112020</name>
</gene>
<dbReference type="AlphaFoldDB" id="A0A8B9AT45"/>
<protein>
    <submittedName>
        <fullName evidence="4">Uncharacterized protein LOC120112020</fullName>
    </submittedName>
</protein>
<evidence type="ECO:0000313" key="4">
    <source>
        <dbReference type="RefSeq" id="XP_038986529.1"/>
    </source>
</evidence>
<dbReference type="PANTHER" id="PTHR33223:SF10">
    <property type="entry name" value="AMINOTRANSFERASE-LIKE PLANT MOBILE DOMAIN-CONTAINING PROTEIN"/>
    <property type="match status" value="1"/>
</dbReference>
<feature type="domain" description="Retrotransposon gag" evidence="2">
    <location>
        <begin position="47"/>
        <end position="135"/>
    </location>
</feature>
<dbReference type="RefSeq" id="XP_038986529.1">
    <property type="nucleotide sequence ID" value="XM_039130601.1"/>
</dbReference>
<accession>A0A8B9AT45</accession>
<dbReference type="InterPro" id="IPR005162">
    <property type="entry name" value="Retrotrans_gag_dom"/>
</dbReference>
<dbReference type="PANTHER" id="PTHR33223">
    <property type="entry name" value="CCHC-TYPE DOMAIN-CONTAINING PROTEIN"/>
    <property type="match status" value="1"/>
</dbReference>
<dbReference type="GeneID" id="120112020"/>
<proteinExistence type="predicted"/>
<evidence type="ECO:0000313" key="3">
    <source>
        <dbReference type="Proteomes" id="UP000228380"/>
    </source>
</evidence>
<evidence type="ECO:0000259" key="2">
    <source>
        <dbReference type="Pfam" id="PF03732"/>
    </source>
</evidence>
<dbReference type="KEGG" id="pda:120112020"/>
<dbReference type="Proteomes" id="UP000228380">
    <property type="component" value="Chromosome 9"/>
</dbReference>
<organism evidence="3 4">
    <name type="scientific">Phoenix dactylifera</name>
    <name type="common">Date palm</name>
    <dbReference type="NCBI Taxonomy" id="42345"/>
    <lineage>
        <taxon>Eukaryota</taxon>
        <taxon>Viridiplantae</taxon>
        <taxon>Streptophyta</taxon>
        <taxon>Embryophyta</taxon>
        <taxon>Tracheophyta</taxon>
        <taxon>Spermatophyta</taxon>
        <taxon>Magnoliopsida</taxon>
        <taxon>Liliopsida</taxon>
        <taxon>Arecaceae</taxon>
        <taxon>Coryphoideae</taxon>
        <taxon>Phoeniceae</taxon>
        <taxon>Phoenix</taxon>
    </lineage>
</organism>
<feature type="region of interest" description="Disordered" evidence="1">
    <location>
        <begin position="170"/>
        <end position="214"/>
    </location>
</feature>